<dbReference type="EMBL" id="CM044701">
    <property type="protein sequence ID" value="KAI5684178.1"/>
    <property type="molecule type" value="Genomic_DNA"/>
</dbReference>
<evidence type="ECO:0000313" key="2">
    <source>
        <dbReference type="Proteomes" id="UP001060085"/>
    </source>
</evidence>
<comment type="caution">
    <text evidence="1">The sequence shown here is derived from an EMBL/GenBank/DDBJ whole genome shotgun (WGS) entry which is preliminary data.</text>
</comment>
<dbReference type="Proteomes" id="UP001060085">
    <property type="component" value="Linkage Group LG01"/>
</dbReference>
<name>A0ACC0CHE1_CATRO</name>
<protein>
    <submittedName>
        <fullName evidence="1">Uncharacterized protein</fullName>
    </submittedName>
</protein>
<organism evidence="1 2">
    <name type="scientific">Catharanthus roseus</name>
    <name type="common">Madagascar periwinkle</name>
    <name type="synonym">Vinca rosea</name>
    <dbReference type="NCBI Taxonomy" id="4058"/>
    <lineage>
        <taxon>Eukaryota</taxon>
        <taxon>Viridiplantae</taxon>
        <taxon>Streptophyta</taxon>
        <taxon>Embryophyta</taxon>
        <taxon>Tracheophyta</taxon>
        <taxon>Spermatophyta</taxon>
        <taxon>Magnoliopsida</taxon>
        <taxon>eudicotyledons</taxon>
        <taxon>Gunneridae</taxon>
        <taxon>Pentapetalae</taxon>
        <taxon>asterids</taxon>
        <taxon>lamiids</taxon>
        <taxon>Gentianales</taxon>
        <taxon>Apocynaceae</taxon>
        <taxon>Rauvolfioideae</taxon>
        <taxon>Vinceae</taxon>
        <taxon>Catharanthinae</taxon>
        <taxon>Catharanthus</taxon>
    </lineage>
</organism>
<evidence type="ECO:0000313" key="1">
    <source>
        <dbReference type="EMBL" id="KAI5684178.1"/>
    </source>
</evidence>
<reference evidence="2" key="1">
    <citation type="journal article" date="2023" name="Nat. Plants">
        <title>Single-cell RNA sequencing provides a high-resolution roadmap for understanding the multicellular compartmentation of specialized metabolism.</title>
        <authorList>
            <person name="Sun S."/>
            <person name="Shen X."/>
            <person name="Li Y."/>
            <person name="Li Y."/>
            <person name="Wang S."/>
            <person name="Li R."/>
            <person name="Zhang H."/>
            <person name="Shen G."/>
            <person name="Guo B."/>
            <person name="Wei J."/>
            <person name="Xu J."/>
            <person name="St-Pierre B."/>
            <person name="Chen S."/>
            <person name="Sun C."/>
        </authorList>
    </citation>
    <scope>NUCLEOTIDE SEQUENCE [LARGE SCALE GENOMIC DNA]</scope>
</reference>
<sequence>MAILDEPTSDSIQSPPNSYAAVVLGGTFDRLHDGHRKFLKAAAELARNRVVVGVCDGPMLTKKQYSELIEPIDRRMENVKAYIKSIKPEVEVQAEPIMDPYGPSIVDENLEAIVVSKETLPGGLSVNKKRAERGLSELKIEVVDLVPAESSGKKLSSSALRKLEADKLKQIKPEELQN</sequence>
<keyword evidence="2" id="KW-1185">Reference proteome</keyword>
<proteinExistence type="predicted"/>
<accession>A0ACC0CHE1</accession>
<gene>
    <name evidence="1" type="ORF">M9H77_05406</name>
</gene>